<keyword evidence="2" id="KW-1185">Reference proteome</keyword>
<organism evidence="1 2">
    <name type="scientific">Mongoliitalea lutea</name>
    <dbReference type="NCBI Taxonomy" id="849756"/>
    <lineage>
        <taxon>Bacteria</taxon>
        <taxon>Pseudomonadati</taxon>
        <taxon>Bacteroidota</taxon>
        <taxon>Cytophagia</taxon>
        <taxon>Cytophagales</taxon>
        <taxon>Cyclobacteriaceae</taxon>
        <taxon>Mongoliitalea</taxon>
    </lineage>
</organism>
<dbReference type="InterPro" id="IPR014985">
    <property type="entry name" value="WbqC"/>
</dbReference>
<dbReference type="Pfam" id="PF08889">
    <property type="entry name" value="WbqC"/>
    <property type="match status" value="2"/>
</dbReference>
<name>A0A8J3CVR9_9BACT</name>
<dbReference type="AlphaFoldDB" id="A0A8J3CVR9"/>
<accession>A0A8J3CVR9</accession>
<reference evidence="1" key="1">
    <citation type="journal article" date="2014" name="Int. J. Syst. Evol. Microbiol.">
        <title>Complete genome sequence of Corynebacterium casei LMG S-19264T (=DSM 44701T), isolated from a smear-ripened cheese.</title>
        <authorList>
            <consortium name="US DOE Joint Genome Institute (JGI-PGF)"/>
            <person name="Walter F."/>
            <person name="Albersmeier A."/>
            <person name="Kalinowski J."/>
            <person name="Ruckert C."/>
        </authorList>
    </citation>
    <scope>NUCLEOTIDE SEQUENCE</scope>
    <source>
        <strain evidence="1">KCTC 23224</strain>
    </source>
</reference>
<gene>
    <name evidence="1" type="ORF">GCM10008106_03850</name>
</gene>
<dbReference type="EMBL" id="BMYF01000002">
    <property type="protein sequence ID" value="GHB26389.1"/>
    <property type="molecule type" value="Genomic_DNA"/>
</dbReference>
<comment type="caution">
    <text evidence="1">The sequence shown here is derived from an EMBL/GenBank/DDBJ whole genome shotgun (WGS) entry which is preliminary data.</text>
</comment>
<reference evidence="1" key="2">
    <citation type="submission" date="2020-09" db="EMBL/GenBank/DDBJ databases">
        <authorList>
            <person name="Sun Q."/>
            <person name="Kim S."/>
        </authorList>
    </citation>
    <scope>NUCLEOTIDE SEQUENCE</scope>
    <source>
        <strain evidence="1">KCTC 23224</strain>
    </source>
</reference>
<dbReference type="Proteomes" id="UP000642809">
    <property type="component" value="Unassembled WGS sequence"/>
</dbReference>
<evidence type="ECO:0008006" key="3">
    <source>
        <dbReference type="Google" id="ProtNLM"/>
    </source>
</evidence>
<proteinExistence type="predicted"/>
<sequence length="215" mass="25295">MHTEATTALIDVSYLPRLEFFTAIVDQQKLVLDEDAMYQKQSIFNRTNILLANKVELLSIPVYGARKKQRYKEVKIDYNQKWLQVHLRGIRSAYGKAPFFEYFFPELEEEFLKKPAFLWDLNESLLTLCLKLSRINIPIEKKSVNTEDQDILDLRELTRERAEFADRKYYQPHAYPQLFGADFVPNLSIIDLLFCEGPSVKKILELSRKKIVNNL</sequence>
<dbReference type="RefSeq" id="WP_189578761.1">
    <property type="nucleotide sequence ID" value="NZ_BMYF01000002.1"/>
</dbReference>
<evidence type="ECO:0000313" key="2">
    <source>
        <dbReference type="Proteomes" id="UP000642809"/>
    </source>
</evidence>
<protein>
    <recommendedName>
        <fullName evidence="3">WbqC-like protein family protein</fullName>
    </recommendedName>
</protein>
<evidence type="ECO:0000313" key="1">
    <source>
        <dbReference type="EMBL" id="GHB26389.1"/>
    </source>
</evidence>